<dbReference type="EMBL" id="BLXT01008431">
    <property type="protein sequence ID" value="GFO48555.1"/>
    <property type="molecule type" value="Genomic_DNA"/>
</dbReference>
<organism evidence="1 2">
    <name type="scientific">Plakobranchus ocellatus</name>
    <dbReference type="NCBI Taxonomy" id="259542"/>
    <lineage>
        <taxon>Eukaryota</taxon>
        <taxon>Metazoa</taxon>
        <taxon>Spiralia</taxon>
        <taxon>Lophotrochozoa</taxon>
        <taxon>Mollusca</taxon>
        <taxon>Gastropoda</taxon>
        <taxon>Heterobranchia</taxon>
        <taxon>Euthyneura</taxon>
        <taxon>Panpulmonata</taxon>
        <taxon>Sacoglossa</taxon>
        <taxon>Placobranchoidea</taxon>
        <taxon>Plakobranchidae</taxon>
        <taxon>Plakobranchus</taxon>
    </lineage>
</organism>
<protein>
    <submittedName>
        <fullName evidence="1">Reverse transcriptase</fullName>
    </submittedName>
</protein>
<keyword evidence="1" id="KW-0548">Nucleotidyltransferase</keyword>
<dbReference type="Gene3D" id="3.30.420.10">
    <property type="entry name" value="Ribonuclease H-like superfamily/Ribonuclease H"/>
    <property type="match status" value="1"/>
</dbReference>
<dbReference type="Proteomes" id="UP000735302">
    <property type="component" value="Unassembled WGS sequence"/>
</dbReference>
<keyword evidence="2" id="KW-1185">Reference proteome</keyword>
<dbReference type="GO" id="GO:0003964">
    <property type="term" value="F:RNA-directed DNA polymerase activity"/>
    <property type="evidence" value="ECO:0007669"/>
    <property type="project" value="UniProtKB-KW"/>
</dbReference>
<dbReference type="InterPro" id="IPR036397">
    <property type="entry name" value="RNaseH_sf"/>
</dbReference>
<sequence length="482" mass="53298">MRSSQPLNHIFWAQGKGCRPAIPDIDAPSYRTLAQHHFLKVDGRATWETVTAWYHKLFPDSVVTKGQLEHKVLRTVMALQEKLADNDKEAALTYLETSKLLEHSCPLITLHMLLTRQADRRDITKSSCHEVADLPKYLGVSLDPRLNLTKHVKNVASNVREQLGIVQKVAGTSWGAKPLTLRTLYTSFVRPVLEYANPILNLVSHKSLETLDKVQNAALRLITGGLQSTPISVLEAATGCEPLGLRREVQTVKTLEEYLRMEAGSTLKGTAENYNAQKRRLQKESVLSTAYKYAPKFSLSSNRAPLPTPCWAPEKAPVPPEIRADIGWLGTKSDATPSALKAFALEKVSSLDSSYAIRYMDGSAENGIGKGGYSVLYQWPDGTTTREAGSVGSICCSYDCEYKALLKCLKGTIRRHREVGPLPGVAILTDCQALLHNLKRAGSAEVGEAMCLIDELQRLEKVRLEVYKSELLPTESKFGDAK</sequence>
<dbReference type="SUPFAM" id="SSF53098">
    <property type="entry name" value="Ribonuclease H-like"/>
    <property type="match status" value="1"/>
</dbReference>
<dbReference type="GO" id="GO:0003676">
    <property type="term" value="F:nucleic acid binding"/>
    <property type="evidence" value="ECO:0007669"/>
    <property type="project" value="InterPro"/>
</dbReference>
<evidence type="ECO:0000313" key="2">
    <source>
        <dbReference type="Proteomes" id="UP000735302"/>
    </source>
</evidence>
<reference evidence="1 2" key="1">
    <citation type="journal article" date="2021" name="Elife">
        <title>Chloroplast acquisition without the gene transfer in kleptoplastic sea slugs, Plakobranchus ocellatus.</title>
        <authorList>
            <person name="Maeda T."/>
            <person name="Takahashi S."/>
            <person name="Yoshida T."/>
            <person name="Shimamura S."/>
            <person name="Takaki Y."/>
            <person name="Nagai Y."/>
            <person name="Toyoda A."/>
            <person name="Suzuki Y."/>
            <person name="Arimoto A."/>
            <person name="Ishii H."/>
            <person name="Satoh N."/>
            <person name="Nishiyama T."/>
            <person name="Hasebe M."/>
            <person name="Maruyama T."/>
            <person name="Minagawa J."/>
            <person name="Obokata J."/>
            <person name="Shigenobu S."/>
        </authorList>
    </citation>
    <scope>NUCLEOTIDE SEQUENCE [LARGE SCALE GENOMIC DNA]</scope>
</reference>
<dbReference type="AlphaFoldDB" id="A0AAV4DWX6"/>
<dbReference type="InterPro" id="IPR012337">
    <property type="entry name" value="RNaseH-like_sf"/>
</dbReference>
<accession>A0AAV4DWX6</accession>
<keyword evidence="1" id="KW-0695">RNA-directed DNA polymerase</keyword>
<gene>
    <name evidence="1" type="ORF">PoB_007506000</name>
</gene>
<comment type="caution">
    <text evidence="1">The sequence shown here is derived from an EMBL/GenBank/DDBJ whole genome shotgun (WGS) entry which is preliminary data.</text>
</comment>
<name>A0AAV4DWX6_9GAST</name>
<evidence type="ECO:0000313" key="1">
    <source>
        <dbReference type="EMBL" id="GFO48555.1"/>
    </source>
</evidence>
<proteinExistence type="predicted"/>
<keyword evidence="1" id="KW-0808">Transferase</keyword>